<evidence type="ECO:0000256" key="1">
    <source>
        <dbReference type="ARBA" id="ARBA00004953"/>
    </source>
</evidence>
<keyword evidence="4 9" id="KW-0489">Methyltransferase</keyword>
<evidence type="ECO:0000256" key="6">
    <source>
        <dbReference type="ARBA" id="ARBA00022691"/>
    </source>
</evidence>
<keyword evidence="10" id="KW-1185">Reference proteome</keyword>
<evidence type="ECO:0000259" key="8">
    <source>
        <dbReference type="Pfam" id="PF00590"/>
    </source>
</evidence>
<dbReference type="NCBIfam" id="NF004062">
    <property type="entry name" value="PRK05576.1-5"/>
    <property type="match status" value="1"/>
</dbReference>
<accession>A0A031LT85</accession>
<dbReference type="PANTHER" id="PTHR43467:SF2">
    <property type="entry name" value="COBALT-PRECORRIN-2 C(20)-METHYLTRANSFERASE"/>
    <property type="match status" value="1"/>
</dbReference>
<dbReference type="InterPro" id="IPR035996">
    <property type="entry name" value="4pyrrol_Methylase_sf"/>
</dbReference>
<comment type="similarity">
    <text evidence="2 7">Belongs to the precorrin methyltransferase family.</text>
</comment>
<reference evidence="9 10" key="1">
    <citation type="submission" date="2014-03" db="EMBL/GenBank/DDBJ databases">
        <title>Draft genome sequence of the novel thermoacidophilic archaea Acidianus copahuensis ALE1 strain, isolated from Copahue volcanic area in Neuquen Argentina.</title>
        <authorList>
            <person name="Urbieta M.S."/>
            <person name="Rascovan N."/>
            <person name="Castro C."/>
            <person name="Revale S."/>
            <person name="Giaveno M.A."/>
            <person name="Vazquez M.P."/>
            <person name="Donati E.R."/>
        </authorList>
    </citation>
    <scope>NUCLEOTIDE SEQUENCE [LARGE SCALE GENOMIC DNA]</scope>
    <source>
        <strain evidence="9 10">ALE1</strain>
    </source>
</reference>
<evidence type="ECO:0000256" key="4">
    <source>
        <dbReference type="ARBA" id="ARBA00022603"/>
    </source>
</evidence>
<comment type="pathway">
    <text evidence="1">Cofactor biosynthesis; adenosylcobalamin biosynthesis.</text>
</comment>
<evidence type="ECO:0000256" key="5">
    <source>
        <dbReference type="ARBA" id="ARBA00022679"/>
    </source>
</evidence>
<gene>
    <name evidence="9" type="ORF">CM19_03605</name>
</gene>
<dbReference type="InterPro" id="IPR014776">
    <property type="entry name" value="4pyrrole_Mease_sub2"/>
</dbReference>
<dbReference type="InterPro" id="IPR006364">
    <property type="entry name" value="CobI/CbiL/CobIJ_dom"/>
</dbReference>
<dbReference type="Proteomes" id="UP000024332">
    <property type="component" value="Unassembled WGS sequence"/>
</dbReference>
<sequence length="220" mass="24403">MKLSVVGLGPGDPKLISVRGSEALREADVVFVPYSSGTGRSLAIEIVKEYSLGEIVFLGFPMSEEVDEGKLKEIGNEICTKAKARSVFATLGDPVLYSTYFRVKDYINCFDQVELIPGISSITACSCKAELNLGSKDDTIAIIPSSRRDVIQLAKDKFDTIVIVKGSHELDVDAKLLSGYHITYARRCYMTGEVIAKWKEENYHRDYFSMIIAKKGEGRR</sequence>
<keyword evidence="6" id="KW-0949">S-adenosyl-L-methionine</keyword>
<dbReference type="PANTHER" id="PTHR43467">
    <property type="entry name" value="COBALT-PRECORRIN-2 C(20)-METHYLTRANSFERASE"/>
    <property type="match status" value="1"/>
</dbReference>
<protein>
    <submittedName>
        <fullName evidence="9">Cobalt-precorrin-2 C(20)-methyltransferase</fullName>
    </submittedName>
</protein>
<dbReference type="InterPro" id="IPR014777">
    <property type="entry name" value="4pyrrole_Mease_sub1"/>
</dbReference>
<keyword evidence="5 9" id="KW-0808">Transferase</keyword>
<dbReference type="STRING" id="1160895.CM19_03605"/>
<dbReference type="InterPro" id="IPR012382">
    <property type="entry name" value="CobI/CbiL"/>
</dbReference>
<dbReference type="GO" id="GO:0009236">
    <property type="term" value="P:cobalamin biosynthetic process"/>
    <property type="evidence" value="ECO:0007669"/>
    <property type="project" value="UniProtKB-UniRule"/>
</dbReference>
<evidence type="ECO:0000256" key="7">
    <source>
        <dbReference type="PIRNR" id="PIRNR036427"/>
    </source>
</evidence>
<comment type="caution">
    <text evidence="9">The sequence shown here is derived from an EMBL/GenBank/DDBJ whole genome shotgun (WGS) entry which is preliminary data.</text>
</comment>
<dbReference type="OrthoDB" id="23546at2157"/>
<keyword evidence="3" id="KW-0169">Cobalamin biosynthesis</keyword>
<proteinExistence type="inferred from homology"/>
<dbReference type="AlphaFoldDB" id="A0A031LT85"/>
<feature type="domain" description="Tetrapyrrole methylase" evidence="8">
    <location>
        <begin position="2"/>
        <end position="197"/>
    </location>
</feature>
<dbReference type="InterPro" id="IPR000878">
    <property type="entry name" value="4pyrrol_Mease"/>
</dbReference>
<dbReference type="Gene3D" id="3.30.950.10">
    <property type="entry name" value="Methyltransferase, Cobalt-precorrin-4 Transmethylase, Domain 2"/>
    <property type="match status" value="1"/>
</dbReference>
<dbReference type="PIRSF" id="PIRSF036427">
    <property type="entry name" value="Precrrn-2_mtase"/>
    <property type="match status" value="1"/>
</dbReference>
<dbReference type="EMBL" id="JFZT01000020">
    <property type="protein sequence ID" value="EZQ10699.1"/>
    <property type="molecule type" value="Genomic_DNA"/>
</dbReference>
<dbReference type="GO" id="GO:0030788">
    <property type="term" value="F:precorrin-2 C20-methyltransferase activity"/>
    <property type="evidence" value="ECO:0007669"/>
    <property type="project" value="InterPro"/>
</dbReference>
<evidence type="ECO:0000256" key="3">
    <source>
        <dbReference type="ARBA" id="ARBA00022573"/>
    </source>
</evidence>
<dbReference type="GO" id="GO:0032259">
    <property type="term" value="P:methylation"/>
    <property type="evidence" value="ECO:0007669"/>
    <property type="project" value="UniProtKB-KW"/>
</dbReference>
<dbReference type="RefSeq" id="WP_048099033.1">
    <property type="nucleotide sequence ID" value="NZ_JFZT01000020.1"/>
</dbReference>
<dbReference type="Pfam" id="PF00590">
    <property type="entry name" value="TP_methylase"/>
    <property type="match status" value="1"/>
</dbReference>
<dbReference type="CDD" id="cd11645">
    <property type="entry name" value="Precorrin_2_C20_MT"/>
    <property type="match status" value="1"/>
</dbReference>
<dbReference type="UniPathway" id="UPA00148"/>
<dbReference type="NCBIfam" id="TIGR01467">
    <property type="entry name" value="cobI_cbiL"/>
    <property type="match status" value="1"/>
</dbReference>
<evidence type="ECO:0000313" key="9">
    <source>
        <dbReference type="EMBL" id="EZQ10699.1"/>
    </source>
</evidence>
<organism evidence="9 10">
    <name type="scientific">Candidatus Acidianus copahuensis</name>
    <dbReference type="NCBI Taxonomy" id="1160895"/>
    <lineage>
        <taxon>Archaea</taxon>
        <taxon>Thermoproteota</taxon>
        <taxon>Thermoprotei</taxon>
        <taxon>Sulfolobales</taxon>
        <taxon>Sulfolobaceae</taxon>
        <taxon>Acidianus</taxon>
    </lineage>
</organism>
<dbReference type="SUPFAM" id="SSF53790">
    <property type="entry name" value="Tetrapyrrole methylase"/>
    <property type="match status" value="1"/>
</dbReference>
<name>A0A031LT85_9CREN</name>
<dbReference type="Gene3D" id="3.40.1010.10">
    <property type="entry name" value="Cobalt-precorrin-4 Transmethylase, Domain 1"/>
    <property type="match status" value="1"/>
</dbReference>
<evidence type="ECO:0000256" key="2">
    <source>
        <dbReference type="ARBA" id="ARBA00005879"/>
    </source>
</evidence>
<evidence type="ECO:0000313" key="10">
    <source>
        <dbReference type="Proteomes" id="UP000024332"/>
    </source>
</evidence>